<dbReference type="Proteomes" id="UP001231649">
    <property type="component" value="Chromosome 32"/>
</dbReference>
<proteinExistence type="predicted"/>
<accession>A0ACC2Q2Q3</accession>
<keyword evidence="2" id="KW-1185">Reference proteome</keyword>
<organism evidence="1 2">
    <name type="scientific">Mythimna loreyi</name>
    <dbReference type="NCBI Taxonomy" id="667449"/>
    <lineage>
        <taxon>Eukaryota</taxon>
        <taxon>Metazoa</taxon>
        <taxon>Ecdysozoa</taxon>
        <taxon>Arthropoda</taxon>
        <taxon>Hexapoda</taxon>
        <taxon>Insecta</taxon>
        <taxon>Pterygota</taxon>
        <taxon>Neoptera</taxon>
        <taxon>Endopterygota</taxon>
        <taxon>Lepidoptera</taxon>
        <taxon>Glossata</taxon>
        <taxon>Ditrysia</taxon>
        <taxon>Noctuoidea</taxon>
        <taxon>Noctuidae</taxon>
        <taxon>Noctuinae</taxon>
        <taxon>Hadenini</taxon>
        <taxon>Mythimna</taxon>
    </lineage>
</organism>
<name>A0ACC2Q2Q3_9NEOP</name>
<sequence length="148" mass="17781">MHLDRRLTWRDHIKAKRQQANKKFGDMYWLLGRQSTLSLENKLLIYKCILKPIWTYGIQLWGAASHSNLEILQRYQNKVLKTLVNAPWFTRNTEVHDYLEMPTVKEEIERSSEAYKKRLVRHSNYLATKLMNTNNCLFRLKRMRLASI</sequence>
<gene>
    <name evidence="1" type="ORF">PYW08_013120</name>
</gene>
<comment type="caution">
    <text evidence="1">The sequence shown here is derived from an EMBL/GenBank/DDBJ whole genome shotgun (WGS) entry which is preliminary data.</text>
</comment>
<evidence type="ECO:0000313" key="1">
    <source>
        <dbReference type="EMBL" id="KAJ8704396.1"/>
    </source>
</evidence>
<reference evidence="1" key="1">
    <citation type="submission" date="2023-03" db="EMBL/GenBank/DDBJ databases">
        <title>Chromosome-level genomes of two armyworms, Mythimna separata and Mythimna loreyi, provide insights into the biosynthesis and reception of sex pheromones.</title>
        <authorList>
            <person name="Zhao H."/>
        </authorList>
    </citation>
    <scope>NUCLEOTIDE SEQUENCE</scope>
    <source>
        <strain evidence="1">BeijingLab</strain>
    </source>
</reference>
<dbReference type="EMBL" id="CM056808">
    <property type="protein sequence ID" value="KAJ8704396.1"/>
    <property type="molecule type" value="Genomic_DNA"/>
</dbReference>
<evidence type="ECO:0000313" key="2">
    <source>
        <dbReference type="Proteomes" id="UP001231649"/>
    </source>
</evidence>
<protein>
    <submittedName>
        <fullName evidence="1">Uncharacterized protein</fullName>
    </submittedName>
</protein>